<reference evidence="2" key="1">
    <citation type="journal article" date="2020" name="Stud. Mycol.">
        <title>101 Dothideomycetes genomes: a test case for predicting lifestyles and emergence of pathogens.</title>
        <authorList>
            <person name="Haridas S."/>
            <person name="Albert R."/>
            <person name="Binder M."/>
            <person name="Bloem J."/>
            <person name="Labutti K."/>
            <person name="Salamov A."/>
            <person name="Andreopoulos B."/>
            <person name="Baker S."/>
            <person name="Barry K."/>
            <person name="Bills G."/>
            <person name="Bluhm B."/>
            <person name="Cannon C."/>
            <person name="Castanera R."/>
            <person name="Culley D."/>
            <person name="Daum C."/>
            <person name="Ezra D."/>
            <person name="Gonzalez J."/>
            <person name="Henrissat B."/>
            <person name="Kuo A."/>
            <person name="Liang C."/>
            <person name="Lipzen A."/>
            <person name="Lutzoni F."/>
            <person name="Magnuson J."/>
            <person name="Mondo S."/>
            <person name="Nolan M."/>
            <person name="Ohm R."/>
            <person name="Pangilinan J."/>
            <person name="Park H.-J."/>
            <person name="Ramirez L."/>
            <person name="Alfaro M."/>
            <person name="Sun H."/>
            <person name="Tritt A."/>
            <person name="Yoshinaga Y."/>
            <person name="Zwiers L.-H."/>
            <person name="Turgeon B."/>
            <person name="Goodwin S."/>
            <person name="Spatafora J."/>
            <person name="Crous P."/>
            <person name="Grigoriev I."/>
        </authorList>
    </citation>
    <scope>NUCLEOTIDE SEQUENCE</scope>
    <source>
        <strain evidence="2">ATCC 16933</strain>
    </source>
</reference>
<accession>A0A6A6PA94</accession>
<dbReference type="OrthoDB" id="9999611at2759"/>
<evidence type="ECO:0000313" key="3">
    <source>
        <dbReference type="Proteomes" id="UP000799766"/>
    </source>
</evidence>
<dbReference type="Proteomes" id="UP000799766">
    <property type="component" value="Unassembled WGS sequence"/>
</dbReference>
<dbReference type="AlphaFoldDB" id="A0A6A6PA94"/>
<sequence>MSSDDQNNQQQQQPSLVSGHAEYDTIGSVTGSHAWQTSGQQAKAHATQEMKMAGEERQGAGAGKVEEMAGKAVGCEGMEKEGAATRK</sequence>
<feature type="region of interest" description="Disordered" evidence="1">
    <location>
        <begin position="1"/>
        <end position="65"/>
    </location>
</feature>
<gene>
    <name evidence="2" type="ORF">BDY21DRAFT_368944</name>
</gene>
<name>A0A6A6PA94_9PEZI</name>
<keyword evidence="3" id="KW-1185">Reference proteome</keyword>
<protein>
    <recommendedName>
        <fullName evidence="4">CsbD-like domain-containing protein</fullName>
    </recommendedName>
</protein>
<evidence type="ECO:0008006" key="4">
    <source>
        <dbReference type="Google" id="ProtNLM"/>
    </source>
</evidence>
<proteinExistence type="predicted"/>
<feature type="compositionally biased region" description="Polar residues" evidence="1">
    <location>
        <begin position="27"/>
        <end position="41"/>
    </location>
</feature>
<feature type="compositionally biased region" description="Basic and acidic residues" evidence="1">
    <location>
        <begin position="46"/>
        <end position="65"/>
    </location>
</feature>
<feature type="compositionally biased region" description="Low complexity" evidence="1">
    <location>
        <begin position="1"/>
        <end position="13"/>
    </location>
</feature>
<evidence type="ECO:0000313" key="2">
    <source>
        <dbReference type="EMBL" id="KAF2460798.1"/>
    </source>
</evidence>
<evidence type="ECO:0000256" key="1">
    <source>
        <dbReference type="SAM" id="MobiDB-lite"/>
    </source>
</evidence>
<dbReference type="EMBL" id="MU001672">
    <property type="protein sequence ID" value="KAF2460798.1"/>
    <property type="molecule type" value="Genomic_DNA"/>
</dbReference>
<organism evidence="2 3">
    <name type="scientific">Lineolata rhizophorae</name>
    <dbReference type="NCBI Taxonomy" id="578093"/>
    <lineage>
        <taxon>Eukaryota</taxon>
        <taxon>Fungi</taxon>
        <taxon>Dikarya</taxon>
        <taxon>Ascomycota</taxon>
        <taxon>Pezizomycotina</taxon>
        <taxon>Dothideomycetes</taxon>
        <taxon>Dothideomycetes incertae sedis</taxon>
        <taxon>Lineolatales</taxon>
        <taxon>Lineolataceae</taxon>
        <taxon>Lineolata</taxon>
    </lineage>
</organism>